<comment type="subcellular location">
    <subcellularLocation>
        <location evidence="1">Membrane</location>
        <topology evidence="1">Multi-pass membrane protein</topology>
    </subcellularLocation>
</comment>
<comment type="caution">
    <text evidence="9">The sequence shown here is derived from an EMBL/GenBank/DDBJ whole genome shotgun (WGS) entry which is preliminary data.</text>
</comment>
<dbReference type="InterPro" id="IPR004331">
    <property type="entry name" value="SPX_dom"/>
</dbReference>
<evidence type="ECO:0000313" key="10">
    <source>
        <dbReference type="Proteomes" id="UP000886523"/>
    </source>
</evidence>
<comment type="similarity">
    <text evidence="2">Belongs to the SYG1 (TC 2.A.94) family.</text>
</comment>
<keyword evidence="10" id="KW-1185">Reference proteome</keyword>
<keyword evidence="5 7" id="KW-0472">Membrane</keyword>
<dbReference type="GO" id="GO:0005886">
    <property type="term" value="C:plasma membrane"/>
    <property type="evidence" value="ECO:0007669"/>
    <property type="project" value="TreeGrafter"/>
</dbReference>
<gene>
    <name evidence="9" type="ORF">BS47DRAFT_1358546</name>
</gene>
<evidence type="ECO:0000259" key="8">
    <source>
        <dbReference type="PROSITE" id="PS51382"/>
    </source>
</evidence>
<reference evidence="9" key="1">
    <citation type="journal article" date="2020" name="Nat. Commun.">
        <title>Large-scale genome sequencing of mycorrhizal fungi provides insights into the early evolution of symbiotic traits.</title>
        <authorList>
            <person name="Miyauchi S."/>
            <person name="Kiss E."/>
            <person name="Kuo A."/>
            <person name="Drula E."/>
            <person name="Kohler A."/>
            <person name="Sanchez-Garcia M."/>
            <person name="Morin E."/>
            <person name="Andreopoulos B."/>
            <person name="Barry K.W."/>
            <person name="Bonito G."/>
            <person name="Buee M."/>
            <person name="Carver A."/>
            <person name="Chen C."/>
            <person name="Cichocki N."/>
            <person name="Clum A."/>
            <person name="Culley D."/>
            <person name="Crous P.W."/>
            <person name="Fauchery L."/>
            <person name="Girlanda M."/>
            <person name="Hayes R.D."/>
            <person name="Keri Z."/>
            <person name="LaButti K."/>
            <person name="Lipzen A."/>
            <person name="Lombard V."/>
            <person name="Magnuson J."/>
            <person name="Maillard F."/>
            <person name="Murat C."/>
            <person name="Nolan M."/>
            <person name="Ohm R.A."/>
            <person name="Pangilinan J."/>
            <person name="Pereira M.F."/>
            <person name="Perotto S."/>
            <person name="Peter M."/>
            <person name="Pfister S."/>
            <person name="Riley R."/>
            <person name="Sitrit Y."/>
            <person name="Stielow J.B."/>
            <person name="Szollosi G."/>
            <person name="Zifcakova L."/>
            <person name="Stursova M."/>
            <person name="Spatafora J.W."/>
            <person name="Tedersoo L."/>
            <person name="Vaario L.M."/>
            <person name="Yamada A."/>
            <person name="Yan M."/>
            <person name="Wang P."/>
            <person name="Xu J."/>
            <person name="Bruns T."/>
            <person name="Baldrian P."/>
            <person name="Vilgalys R."/>
            <person name="Dunand C."/>
            <person name="Henrissat B."/>
            <person name="Grigoriev I.V."/>
            <person name="Hibbett D."/>
            <person name="Nagy L.G."/>
            <person name="Martin F.M."/>
        </authorList>
    </citation>
    <scope>NUCLEOTIDE SEQUENCE</scope>
    <source>
        <strain evidence="9">UP504</strain>
    </source>
</reference>
<feature type="transmembrane region" description="Helical" evidence="7">
    <location>
        <begin position="611"/>
        <end position="630"/>
    </location>
</feature>
<evidence type="ECO:0000256" key="1">
    <source>
        <dbReference type="ARBA" id="ARBA00004141"/>
    </source>
</evidence>
<dbReference type="Pfam" id="PF03105">
    <property type="entry name" value="SPX"/>
    <property type="match status" value="1"/>
</dbReference>
<dbReference type="PANTHER" id="PTHR10783:SF103">
    <property type="entry name" value="SOLUTE CARRIER FAMILY 53 MEMBER 1"/>
    <property type="match status" value="1"/>
</dbReference>
<dbReference type="GO" id="GO:0016036">
    <property type="term" value="P:cellular response to phosphate starvation"/>
    <property type="evidence" value="ECO:0007669"/>
    <property type="project" value="TreeGrafter"/>
</dbReference>
<dbReference type="EMBL" id="MU128921">
    <property type="protein sequence ID" value="KAF9518909.1"/>
    <property type="molecule type" value="Genomic_DNA"/>
</dbReference>
<dbReference type="Pfam" id="PF03124">
    <property type="entry name" value="EXS"/>
    <property type="match status" value="2"/>
</dbReference>
<evidence type="ECO:0000256" key="7">
    <source>
        <dbReference type="SAM" id="Phobius"/>
    </source>
</evidence>
<dbReference type="AlphaFoldDB" id="A0A9P6B7F1"/>
<evidence type="ECO:0000256" key="4">
    <source>
        <dbReference type="ARBA" id="ARBA00022989"/>
    </source>
</evidence>
<organism evidence="9 10">
    <name type="scientific">Hydnum rufescens UP504</name>
    <dbReference type="NCBI Taxonomy" id="1448309"/>
    <lineage>
        <taxon>Eukaryota</taxon>
        <taxon>Fungi</taxon>
        <taxon>Dikarya</taxon>
        <taxon>Basidiomycota</taxon>
        <taxon>Agaricomycotina</taxon>
        <taxon>Agaricomycetes</taxon>
        <taxon>Cantharellales</taxon>
        <taxon>Hydnaceae</taxon>
        <taxon>Hydnum</taxon>
    </lineage>
</organism>
<dbReference type="GO" id="GO:0000822">
    <property type="term" value="F:inositol hexakisphosphate binding"/>
    <property type="evidence" value="ECO:0007669"/>
    <property type="project" value="TreeGrafter"/>
</dbReference>
<dbReference type="CDD" id="cd14475">
    <property type="entry name" value="SPX_SYG1_like"/>
    <property type="match status" value="1"/>
</dbReference>
<feature type="transmembrane region" description="Helical" evidence="7">
    <location>
        <begin position="507"/>
        <end position="528"/>
    </location>
</feature>
<dbReference type="OrthoDB" id="9970435at2759"/>
<sequence>MKFARYLEDTQPWMSSTSALDPGVEAGLHKCISQIVLATSLESEWHSSSVPSISAAIESEGLSVPYKGAPYSPTGGRIGTTEPPSPDAPPQYGSQRNSQPTLKIQQPPVALYAGARTLHDIPPPTNLEAGTGPGEMLNEELRKVDKFYVERECDALALSSLLKKQLRELQRRLVDDSEPVISHRWLSSLELLNPVKQLSSAARDKLNKSPSDGNFRGGYALNSEGESTNALNPEEYHQNKKKLKKALLEHYRGMELLNNYRILNLTGFRKALKKFEKVTKIPAQNPYMTEKARCVQVEACSFSSDIRLQQMMKEVEDVYAQVFGGGDRKAARSRLRTLKQPRTHHWKTFRSGAFIGCDFPRDAPESAPLTWIHAGLQPKARAAIPASSILLQLYGSFFVLILFLLLITFNIVAWSRARINYVFIFGLDLRTTIDPREYVEIPSLLFLTLSYAFWLSFAGLGTVSPTTWPLGYISVHRAGGSSAKLEDYWPLEPVESRQVKRSSHRTLYLMNNVVHSLSFTLSMLWVAGCAYRNDWQADTVQKCSLSDQWGLPCALSGLPSALRLIQCVRRYKDGGQYMNLINAGKYLSRILYYVFYFLWRQQGGQLQGYSFALFWVFAIIMSVYLAGWIIPGHVGGLVRA</sequence>
<evidence type="ECO:0000256" key="3">
    <source>
        <dbReference type="ARBA" id="ARBA00022692"/>
    </source>
</evidence>
<feature type="region of interest" description="Disordered" evidence="6">
    <location>
        <begin position="71"/>
        <end position="100"/>
    </location>
</feature>
<evidence type="ECO:0000256" key="5">
    <source>
        <dbReference type="ARBA" id="ARBA00023136"/>
    </source>
</evidence>
<dbReference type="PROSITE" id="PS51382">
    <property type="entry name" value="SPX"/>
    <property type="match status" value="1"/>
</dbReference>
<dbReference type="PANTHER" id="PTHR10783">
    <property type="entry name" value="XENOTROPIC AND POLYTROPIC RETROVIRUS RECEPTOR 1-RELATED"/>
    <property type="match status" value="1"/>
</dbReference>
<name>A0A9P6B7F1_9AGAM</name>
<feature type="domain" description="SPX" evidence="8">
    <location>
        <begin position="1"/>
        <end position="289"/>
    </location>
</feature>
<feature type="region of interest" description="Disordered" evidence="6">
    <location>
        <begin position="203"/>
        <end position="232"/>
    </location>
</feature>
<evidence type="ECO:0000256" key="2">
    <source>
        <dbReference type="ARBA" id="ARBA00009665"/>
    </source>
</evidence>
<protein>
    <recommendedName>
        <fullName evidence="8">SPX domain-containing protein</fullName>
    </recommendedName>
</protein>
<keyword evidence="3 7" id="KW-0812">Transmembrane</keyword>
<proteinExistence type="inferred from homology"/>
<dbReference type="GO" id="GO:0006817">
    <property type="term" value="P:phosphate ion transport"/>
    <property type="evidence" value="ECO:0007669"/>
    <property type="project" value="TreeGrafter"/>
</dbReference>
<accession>A0A9P6B7F1</accession>
<evidence type="ECO:0000313" key="9">
    <source>
        <dbReference type="EMBL" id="KAF9518909.1"/>
    </source>
</evidence>
<evidence type="ECO:0000256" key="6">
    <source>
        <dbReference type="SAM" id="MobiDB-lite"/>
    </source>
</evidence>
<feature type="transmembrane region" description="Helical" evidence="7">
    <location>
        <begin position="393"/>
        <end position="414"/>
    </location>
</feature>
<dbReference type="Proteomes" id="UP000886523">
    <property type="component" value="Unassembled WGS sequence"/>
</dbReference>
<feature type="transmembrane region" description="Helical" evidence="7">
    <location>
        <begin position="577"/>
        <end position="599"/>
    </location>
</feature>
<keyword evidence="4 7" id="KW-1133">Transmembrane helix</keyword>
<dbReference type="InterPro" id="IPR004342">
    <property type="entry name" value="EXS_C"/>
</dbReference>
<dbReference type="GO" id="GO:0005794">
    <property type="term" value="C:Golgi apparatus"/>
    <property type="evidence" value="ECO:0007669"/>
    <property type="project" value="TreeGrafter"/>
</dbReference>